<feature type="compositionally biased region" description="Polar residues" evidence="1">
    <location>
        <begin position="69"/>
        <end position="82"/>
    </location>
</feature>
<evidence type="ECO:0000313" key="2">
    <source>
        <dbReference type="EMBL" id="MQW73657.1"/>
    </source>
</evidence>
<feature type="region of interest" description="Disordered" evidence="1">
    <location>
        <begin position="45"/>
        <end position="109"/>
    </location>
</feature>
<accession>A0A6G1WVI4</accession>
<sequence>MSISAAIRRMLEAGLTIEQALVAAEAFEAEAETVPAVDRAAVKRREWDRERKRKQRNSALSGGSPVETGGQQVDSETLSSPEVSPHTPLPNPSNPIPPSPPKGGSSPTAVDQVVTAFSEMARQSGLSVPRAVTASRRRSLLLRIEEHGLPAVLDAIERIGRSRFCRGENDRGWRADLDFLCQPKSFVSILEGKYDDRPQQSQAPPRESEHARHQRECREAIQRKLNGNGHDEFASTGPAFDLEPGDFRAH</sequence>
<evidence type="ECO:0000256" key="1">
    <source>
        <dbReference type="SAM" id="MobiDB-lite"/>
    </source>
</evidence>
<proteinExistence type="predicted"/>
<feature type="compositionally biased region" description="Pro residues" evidence="1">
    <location>
        <begin position="87"/>
        <end position="101"/>
    </location>
</feature>
<feature type="compositionally biased region" description="Basic and acidic residues" evidence="1">
    <location>
        <begin position="206"/>
        <end position="222"/>
    </location>
</feature>
<name>A0A6G1WVI4_9HYPH</name>
<reference evidence="2" key="1">
    <citation type="journal article" date="2013" name="Genome Biol.">
        <title>Comparative genomics of the core and accessory genomes of 48 Sinorhizobium strains comprising five genospecies.</title>
        <authorList>
            <person name="Sugawara M."/>
            <person name="Epstein B."/>
            <person name="Badgley B.D."/>
            <person name="Unno T."/>
            <person name="Xu L."/>
            <person name="Reese J."/>
            <person name="Gyaneshwar P."/>
            <person name="Denny R."/>
            <person name="Mudge J."/>
            <person name="Bharti A.K."/>
            <person name="Farmer A.D."/>
            <person name="May G.D."/>
            <person name="Woodward J.E."/>
            <person name="Medigue C."/>
            <person name="Vallenet D."/>
            <person name="Lajus A."/>
            <person name="Rouy Z."/>
            <person name="Martinez-Vaz B."/>
            <person name="Tiffin P."/>
            <person name="Young N.D."/>
            <person name="Sadowsky M.J."/>
        </authorList>
    </citation>
    <scope>NUCLEOTIDE SEQUENCE</scope>
    <source>
        <strain evidence="2">M1</strain>
    </source>
</reference>
<feature type="region of interest" description="Disordered" evidence="1">
    <location>
        <begin position="193"/>
        <end position="250"/>
    </location>
</feature>
<dbReference type="EMBL" id="WISB01000218">
    <property type="protein sequence ID" value="MQW73657.1"/>
    <property type="molecule type" value="Genomic_DNA"/>
</dbReference>
<protein>
    <submittedName>
        <fullName evidence="2">DNA replication protein</fullName>
    </submittedName>
</protein>
<organism evidence="2">
    <name type="scientific">Sinorhizobium medicae</name>
    <dbReference type="NCBI Taxonomy" id="110321"/>
    <lineage>
        <taxon>Bacteria</taxon>
        <taxon>Pseudomonadati</taxon>
        <taxon>Pseudomonadota</taxon>
        <taxon>Alphaproteobacteria</taxon>
        <taxon>Hyphomicrobiales</taxon>
        <taxon>Rhizobiaceae</taxon>
        <taxon>Sinorhizobium/Ensifer group</taxon>
        <taxon>Sinorhizobium</taxon>
    </lineage>
</organism>
<dbReference type="AlphaFoldDB" id="A0A6G1WVI4"/>
<gene>
    <name evidence="2" type="ORF">GHJ91_32625</name>
</gene>
<comment type="caution">
    <text evidence="2">The sequence shown here is derived from an EMBL/GenBank/DDBJ whole genome shotgun (WGS) entry which is preliminary data.</text>
</comment>
<dbReference type="RefSeq" id="WP_153414360.1">
    <property type="nucleotide sequence ID" value="NZ_WISB01000218.1"/>
</dbReference>